<sequence>MSTQGYMQTDPAATATSVGTTSAPASSAQMDDSSQVGLAQLAAATATLLGPLPAFHPQAVAMKHIQDVCDALMAKDLDLVVKTCWNYEKMKTLHDSQKEIKTLRANIEKVKKQRAKAKDELDKAKAKNIAASATAVAAALSNQLVGFVADTVIETDEAEQRGSIDGQKLLFGHIVNDLNELEVVRGSDMVCTAGDLELYKKKHNIPDY</sequence>
<dbReference type="AlphaFoldDB" id="A0AAI9ZHJ2"/>
<protein>
    <submittedName>
        <fullName evidence="3">Uncharacterized protein</fullName>
    </submittedName>
</protein>
<comment type="caution">
    <text evidence="3">The sequence shown here is derived from an EMBL/GenBank/DDBJ whole genome shotgun (WGS) entry which is preliminary data.</text>
</comment>
<dbReference type="EMBL" id="JAHMHQ010000023">
    <property type="protein sequence ID" value="KAK1624596.1"/>
    <property type="molecule type" value="Genomic_DNA"/>
</dbReference>
<evidence type="ECO:0000256" key="1">
    <source>
        <dbReference type="SAM" id="Coils"/>
    </source>
</evidence>
<evidence type="ECO:0000256" key="2">
    <source>
        <dbReference type="SAM" id="MobiDB-lite"/>
    </source>
</evidence>
<dbReference type="Proteomes" id="UP001243989">
    <property type="component" value="Unassembled WGS sequence"/>
</dbReference>
<dbReference type="RefSeq" id="XP_060440591.1">
    <property type="nucleotide sequence ID" value="XM_060594702.1"/>
</dbReference>
<dbReference type="GeneID" id="85479564"/>
<feature type="region of interest" description="Disordered" evidence="2">
    <location>
        <begin position="1"/>
        <end position="31"/>
    </location>
</feature>
<gene>
    <name evidence="3" type="ORF">BDP81DRAFT_474747</name>
</gene>
<organism evidence="3 4">
    <name type="scientific">Colletotrichum phormii</name>
    <dbReference type="NCBI Taxonomy" id="359342"/>
    <lineage>
        <taxon>Eukaryota</taxon>
        <taxon>Fungi</taxon>
        <taxon>Dikarya</taxon>
        <taxon>Ascomycota</taxon>
        <taxon>Pezizomycotina</taxon>
        <taxon>Sordariomycetes</taxon>
        <taxon>Hypocreomycetidae</taxon>
        <taxon>Glomerellales</taxon>
        <taxon>Glomerellaceae</taxon>
        <taxon>Colletotrichum</taxon>
        <taxon>Colletotrichum acutatum species complex</taxon>
    </lineage>
</organism>
<feature type="compositionally biased region" description="Low complexity" evidence="2">
    <location>
        <begin position="12"/>
        <end position="28"/>
    </location>
</feature>
<keyword evidence="4" id="KW-1185">Reference proteome</keyword>
<reference evidence="3" key="1">
    <citation type="submission" date="2021-06" db="EMBL/GenBank/DDBJ databases">
        <title>Comparative genomics, transcriptomics and evolutionary studies reveal genomic signatures of adaptation to plant cell wall in hemibiotrophic fungi.</title>
        <authorList>
            <consortium name="DOE Joint Genome Institute"/>
            <person name="Baroncelli R."/>
            <person name="Diaz J.F."/>
            <person name="Benocci T."/>
            <person name="Peng M."/>
            <person name="Battaglia E."/>
            <person name="Haridas S."/>
            <person name="Andreopoulos W."/>
            <person name="Labutti K."/>
            <person name="Pangilinan J."/>
            <person name="Floch G.L."/>
            <person name="Makela M.R."/>
            <person name="Henrissat B."/>
            <person name="Grigoriev I.V."/>
            <person name="Crouch J.A."/>
            <person name="De Vries R.P."/>
            <person name="Sukno S.A."/>
            <person name="Thon M.R."/>
        </authorList>
    </citation>
    <scope>NUCLEOTIDE SEQUENCE</scope>
    <source>
        <strain evidence="3">CBS 102054</strain>
    </source>
</reference>
<proteinExistence type="predicted"/>
<evidence type="ECO:0000313" key="4">
    <source>
        <dbReference type="Proteomes" id="UP001243989"/>
    </source>
</evidence>
<evidence type="ECO:0000313" key="3">
    <source>
        <dbReference type="EMBL" id="KAK1624596.1"/>
    </source>
</evidence>
<name>A0AAI9ZHJ2_9PEZI</name>
<keyword evidence="1" id="KW-0175">Coiled coil</keyword>
<feature type="coiled-coil region" evidence="1">
    <location>
        <begin position="93"/>
        <end position="134"/>
    </location>
</feature>
<accession>A0AAI9ZHJ2</accession>